<name>A0ABY2QEG0_9SPHN</name>
<gene>
    <name evidence="8" type="ORF">E5988_13565</name>
</gene>
<dbReference type="InterPro" id="IPR001041">
    <property type="entry name" value="2Fe-2S_ferredoxin-type"/>
</dbReference>
<comment type="similarity">
    <text evidence="1">Belongs to the adrenodoxin/putidaredoxin family.</text>
</comment>
<comment type="cofactor">
    <cofactor evidence="6">
        <name>[2Fe-2S] cluster</name>
        <dbReference type="ChEBI" id="CHEBI:190135"/>
    </cofactor>
</comment>
<keyword evidence="5" id="KW-0411">Iron-sulfur</keyword>
<dbReference type="EMBL" id="SSTI01000010">
    <property type="protein sequence ID" value="THG38615.1"/>
    <property type="molecule type" value="Genomic_DNA"/>
</dbReference>
<dbReference type="SUPFAM" id="SSF54292">
    <property type="entry name" value="2Fe-2S ferredoxin-like"/>
    <property type="match status" value="1"/>
</dbReference>
<keyword evidence="4" id="KW-0408">Iron</keyword>
<dbReference type="Proteomes" id="UP000308038">
    <property type="component" value="Unassembled WGS sequence"/>
</dbReference>
<evidence type="ECO:0000256" key="5">
    <source>
        <dbReference type="ARBA" id="ARBA00023014"/>
    </source>
</evidence>
<evidence type="ECO:0000256" key="6">
    <source>
        <dbReference type="ARBA" id="ARBA00034078"/>
    </source>
</evidence>
<keyword evidence="9" id="KW-1185">Reference proteome</keyword>
<proteinExistence type="inferred from homology"/>
<evidence type="ECO:0000256" key="4">
    <source>
        <dbReference type="ARBA" id="ARBA00023004"/>
    </source>
</evidence>
<dbReference type="PANTHER" id="PTHR23426:SF65">
    <property type="entry name" value="FERREDOXIN-2, MITOCHONDRIAL"/>
    <property type="match status" value="1"/>
</dbReference>
<evidence type="ECO:0000256" key="1">
    <source>
        <dbReference type="ARBA" id="ARBA00010914"/>
    </source>
</evidence>
<evidence type="ECO:0000313" key="8">
    <source>
        <dbReference type="EMBL" id="THG38615.1"/>
    </source>
</evidence>
<dbReference type="PROSITE" id="PS51085">
    <property type="entry name" value="2FE2S_FER_2"/>
    <property type="match status" value="1"/>
</dbReference>
<reference evidence="8 9" key="1">
    <citation type="submission" date="2019-04" db="EMBL/GenBank/DDBJ databases">
        <title>Microbes associate with the intestines of laboratory mice.</title>
        <authorList>
            <person name="Navarre W."/>
            <person name="Wong E."/>
            <person name="Huang K.C."/>
            <person name="Tropini C."/>
            <person name="Ng K."/>
            <person name="Yu B."/>
        </authorList>
    </citation>
    <scope>NUCLEOTIDE SEQUENCE [LARGE SCALE GENOMIC DNA]</scope>
    <source>
        <strain evidence="8 9">NM83_B4-11</strain>
    </source>
</reference>
<comment type="caution">
    <text evidence="8">The sequence shown here is derived from an EMBL/GenBank/DDBJ whole genome shotgun (WGS) entry which is preliminary data.</text>
</comment>
<evidence type="ECO:0000313" key="9">
    <source>
        <dbReference type="Proteomes" id="UP000308038"/>
    </source>
</evidence>
<dbReference type="Pfam" id="PF00111">
    <property type="entry name" value="Fer2"/>
    <property type="match status" value="1"/>
</dbReference>
<dbReference type="Gene3D" id="3.10.20.30">
    <property type="match status" value="1"/>
</dbReference>
<dbReference type="InterPro" id="IPR036010">
    <property type="entry name" value="2Fe-2S_ferredoxin-like_sf"/>
</dbReference>
<accession>A0ABY2QEG0</accession>
<evidence type="ECO:0000256" key="2">
    <source>
        <dbReference type="ARBA" id="ARBA00022714"/>
    </source>
</evidence>
<keyword evidence="3" id="KW-0479">Metal-binding</keyword>
<dbReference type="PROSITE" id="PS00814">
    <property type="entry name" value="ADX"/>
    <property type="match status" value="1"/>
</dbReference>
<dbReference type="InterPro" id="IPR018298">
    <property type="entry name" value="Adrenodoxin_Fe-S_BS"/>
</dbReference>
<dbReference type="InterPro" id="IPR012675">
    <property type="entry name" value="Beta-grasp_dom_sf"/>
</dbReference>
<evidence type="ECO:0000259" key="7">
    <source>
        <dbReference type="PROSITE" id="PS51085"/>
    </source>
</evidence>
<dbReference type="InterPro" id="IPR001055">
    <property type="entry name" value="Adrenodoxin-like"/>
</dbReference>
<sequence length="102" mass="10995">MKIRFIDEDGQAIDTDAVAGERLLDVGQRIGMPLEGTCEGQMACATCHVIIDAADFDRLPPASEEEEDMLDLAPGATRTSRLSCQIVLDDAMDGLTARIART</sequence>
<evidence type="ECO:0000256" key="3">
    <source>
        <dbReference type="ARBA" id="ARBA00022723"/>
    </source>
</evidence>
<dbReference type="CDD" id="cd00207">
    <property type="entry name" value="fer2"/>
    <property type="match status" value="1"/>
</dbReference>
<organism evidence="8 9">
    <name type="scientific">Sphingomonas olei</name>
    <dbReference type="NCBI Taxonomy" id="1886787"/>
    <lineage>
        <taxon>Bacteria</taxon>
        <taxon>Pseudomonadati</taxon>
        <taxon>Pseudomonadota</taxon>
        <taxon>Alphaproteobacteria</taxon>
        <taxon>Sphingomonadales</taxon>
        <taxon>Sphingomonadaceae</taxon>
        <taxon>Sphingomonas</taxon>
    </lineage>
</organism>
<dbReference type="PRINTS" id="PR00355">
    <property type="entry name" value="ADRENODOXIN"/>
</dbReference>
<keyword evidence="2" id="KW-0001">2Fe-2S</keyword>
<dbReference type="PANTHER" id="PTHR23426">
    <property type="entry name" value="FERREDOXIN/ADRENODOXIN"/>
    <property type="match status" value="1"/>
</dbReference>
<protein>
    <submittedName>
        <fullName evidence="8">2Fe-2S iron-sulfur cluster binding domain-containing protein</fullName>
    </submittedName>
</protein>
<dbReference type="RefSeq" id="WP_136452021.1">
    <property type="nucleotide sequence ID" value="NZ_SSTI01000010.1"/>
</dbReference>
<feature type="domain" description="2Fe-2S ferredoxin-type" evidence="7">
    <location>
        <begin position="1"/>
        <end position="102"/>
    </location>
</feature>